<protein>
    <submittedName>
        <fullName evidence="2">Uncharacterized protein</fullName>
    </submittedName>
</protein>
<gene>
    <name evidence="2" type="ORF">JTE90_020393</name>
</gene>
<comment type="caution">
    <text evidence="2">The sequence shown here is derived from an EMBL/GenBank/DDBJ whole genome shotgun (WGS) entry which is preliminary data.</text>
</comment>
<dbReference type="AlphaFoldDB" id="A0AAV6UEQ4"/>
<reference evidence="2 3" key="1">
    <citation type="journal article" date="2022" name="Nat. Ecol. Evol.">
        <title>A masculinizing supergene underlies an exaggerated male reproductive morph in a spider.</title>
        <authorList>
            <person name="Hendrickx F."/>
            <person name="De Corte Z."/>
            <person name="Sonet G."/>
            <person name="Van Belleghem S.M."/>
            <person name="Kostlbacher S."/>
            <person name="Vangestel C."/>
        </authorList>
    </citation>
    <scope>NUCLEOTIDE SEQUENCE [LARGE SCALE GENOMIC DNA]</scope>
    <source>
        <strain evidence="2">W744_W776</strain>
    </source>
</reference>
<name>A0AAV6UEQ4_9ARAC</name>
<feature type="compositionally biased region" description="Basic and acidic residues" evidence="1">
    <location>
        <begin position="31"/>
        <end position="56"/>
    </location>
</feature>
<organism evidence="2 3">
    <name type="scientific">Oedothorax gibbosus</name>
    <dbReference type="NCBI Taxonomy" id="931172"/>
    <lineage>
        <taxon>Eukaryota</taxon>
        <taxon>Metazoa</taxon>
        <taxon>Ecdysozoa</taxon>
        <taxon>Arthropoda</taxon>
        <taxon>Chelicerata</taxon>
        <taxon>Arachnida</taxon>
        <taxon>Araneae</taxon>
        <taxon>Araneomorphae</taxon>
        <taxon>Entelegynae</taxon>
        <taxon>Araneoidea</taxon>
        <taxon>Linyphiidae</taxon>
        <taxon>Erigoninae</taxon>
        <taxon>Oedothorax</taxon>
    </lineage>
</organism>
<dbReference type="Proteomes" id="UP000827092">
    <property type="component" value="Unassembled WGS sequence"/>
</dbReference>
<feature type="region of interest" description="Disordered" evidence="1">
    <location>
        <begin position="1"/>
        <end position="82"/>
    </location>
</feature>
<dbReference type="EMBL" id="JAFNEN010000461">
    <property type="protein sequence ID" value="KAG8182474.1"/>
    <property type="molecule type" value="Genomic_DNA"/>
</dbReference>
<evidence type="ECO:0000313" key="2">
    <source>
        <dbReference type="EMBL" id="KAG8182474.1"/>
    </source>
</evidence>
<keyword evidence="3" id="KW-1185">Reference proteome</keyword>
<feature type="compositionally biased region" description="Basic and acidic residues" evidence="1">
    <location>
        <begin position="12"/>
        <end position="21"/>
    </location>
</feature>
<dbReference type="InterPro" id="IPR027397">
    <property type="entry name" value="Catenin-bd_sf"/>
</dbReference>
<accession>A0AAV6UEQ4</accession>
<dbReference type="Gene3D" id="4.10.900.10">
    <property type="entry name" value="TCF3-CBD (Catenin binding domain)"/>
    <property type="match status" value="1"/>
</dbReference>
<evidence type="ECO:0000256" key="1">
    <source>
        <dbReference type="SAM" id="MobiDB-lite"/>
    </source>
</evidence>
<dbReference type="GO" id="GO:0009887">
    <property type="term" value="P:animal organ morphogenesis"/>
    <property type="evidence" value="ECO:0007669"/>
    <property type="project" value="UniProtKB-ARBA"/>
</dbReference>
<proteinExistence type="predicted"/>
<evidence type="ECO:0000313" key="3">
    <source>
        <dbReference type="Proteomes" id="UP000827092"/>
    </source>
</evidence>
<feature type="compositionally biased region" description="Polar residues" evidence="1">
    <location>
        <begin position="1"/>
        <end position="11"/>
    </location>
</feature>
<sequence length="115" mass="12646">MPHASSDVSSNDEVKVYRVEGEVDDESSAENLKEEKRSLVTEVALKEESRSVDGTDRSIPNSEPPHHSNGHHQPHVGAFPSGKPFDYFPSPAFGYVPGYHPHARSPYGALPMVSY</sequence>